<reference evidence="2 3" key="1">
    <citation type="journal article" date="2016" name="Mol. Biol. Evol.">
        <title>Comparative Genomics of Early-Diverging Mushroom-Forming Fungi Provides Insights into the Origins of Lignocellulose Decay Capabilities.</title>
        <authorList>
            <person name="Nagy L.G."/>
            <person name="Riley R."/>
            <person name="Tritt A."/>
            <person name="Adam C."/>
            <person name="Daum C."/>
            <person name="Floudas D."/>
            <person name="Sun H."/>
            <person name="Yadav J.S."/>
            <person name="Pangilinan J."/>
            <person name="Larsson K.H."/>
            <person name="Matsuura K."/>
            <person name="Barry K."/>
            <person name="Labutti K."/>
            <person name="Kuo R."/>
            <person name="Ohm R.A."/>
            <person name="Bhattacharya S.S."/>
            <person name="Shirouzu T."/>
            <person name="Yoshinaga Y."/>
            <person name="Martin F.M."/>
            <person name="Grigoriev I.V."/>
            <person name="Hibbett D.S."/>
        </authorList>
    </citation>
    <scope>NUCLEOTIDE SEQUENCE [LARGE SCALE GENOMIC DNA]</scope>
    <source>
        <strain evidence="2 3">HHB12029</strain>
    </source>
</reference>
<gene>
    <name evidence="2" type="ORF">EXIGLDRAFT_749594</name>
</gene>
<proteinExistence type="predicted"/>
<feature type="region of interest" description="Disordered" evidence="1">
    <location>
        <begin position="21"/>
        <end position="41"/>
    </location>
</feature>
<organism evidence="2 3">
    <name type="scientific">Exidia glandulosa HHB12029</name>
    <dbReference type="NCBI Taxonomy" id="1314781"/>
    <lineage>
        <taxon>Eukaryota</taxon>
        <taxon>Fungi</taxon>
        <taxon>Dikarya</taxon>
        <taxon>Basidiomycota</taxon>
        <taxon>Agaricomycotina</taxon>
        <taxon>Agaricomycetes</taxon>
        <taxon>Auriculariales</taxon>
        <taxon>Exidiaceae</taxon>
        <taxon>Exidia</taxon>
    </lineage>
</organism>
<feature type="region of interest" description="Disordered" evidence="1">
    <location>
        <begin position="243"/>
        <end position="283"/>
    </location>
</feature>
<protein>
    <submittedName>
        <fullName evidence="2">Uncharacterized protein</fullName>
    </submittedName>
</protein>
<dbReference type="AlphaFoldDB" id="A0A165HW51"/>
<feature type="compositionally biased region" description="Low complexity" evidence="1">
    <location>
        <begin position="319"/>
        <end position="330"/>
    </location>
</feature>
<feature type="region of interest" description="Disordered" evidence="1">
    <location>
        <begin position="309"/>
        <end position="330"/>
    </location>
</feature>
<dbReference type="EMBL" id="KV426006">
    <property type="protein sequence ID" value="KZV92542.1"/>
    <property type="molecule type" value="Genomic_DNA"/>
</dbReference>
<keyword evidence="3" id="KW-1185">Reference proteome</keyword>
<feature type="compositionally biased region" description="Polar residues" evidence="1">
    <location>
        <begin position="309"/>
        <end position="318"/>
    </location>
</feature>
<accession>A0A165HW51</accession>
<sequence length="330" mass="35189">MSTHAFPFYAFGTTLDPRPSSAWLPDGGHDEQFSTSASADGYSLDFDPGASDIWSDADSFGGHSTSAVDLDFNYPLATDVWDDYPQSSSSSSNLVSEPPADVSATRSLSRTMTTRPQWPTTTSFPGGHLLRRSLPIYTPCRRDSIAPPPHLIPTPPSTHPHWTRIKSLLTPPTPTPTPTPAPFSPGYTGVASLLFLASTRRTRSVLTTCGPLVAATRTKSVKSADRRECSTCPTPTTAMTLTRPCGHLGPMTRTTRTTRTPRRTPSSPACSRPSTTSSPPPTACVQQTLCASPSGTRCRCLSSARTTQETPFQSTTKQAASAPSTTALLA</sequence>
<feature type="region of interest" description="Disordered" evidence="1">
    <location>
        <begin position="87"/>
        <end position="125"/>
    </location>
</feature>
<feature type="compositionally biased region" description="Low complexity" evidence="1">
    <location>
        <begin position="252"/>
        <end position="277"/>
    </location>
</feature>
<evidence type="ECO:0000256" key="1">
    <source>
        <dbReference type="SAM" id="MobiDB-lite"/>
    </source>
</evidence>
<feature type="compositionally biased region" description="Low complexity" evidence="1">
    <location>
        <begin position="110"/>
        <end position="122"/>
    </location>
</feature>
<evidence type="ECO:0000313" key="2">
    <source>
        <dbReference type="EMBL" id="KZV92542.1"/>
    </source>
</evidence>
<evidence type="ECO:0000313" key="3">
    <source>
        <dbReference type="Proteomes" id="UP000077266"/>
    </source>
</evidence>
<name>A0A165HW51_EXIGL</name>
<dbReference type="InParanoid" id="A0A165HW51"/>
<dbReference type="Proteomes" id="UP000077266">
    <property type="component" value="Unassembled WGS sequence"/>
</dbReference>